<protein>
    <submittedName>
        <fullName evidence="1">Uncharacterized protein</fullName>
    </submittedName>
</protein>
<sequence>MVDAVNPKEAEDVFVLEWSILNKDLIATSDLGGAYMYNVTIPTEFVHFRNLSHTDLMEVALVSQTRSNAWVAELHHHLSEVFEENKKSSGSGYACGSRGKEAAEKAAVESARDEALSLTKQLEAMLQHVSKEKVSEVENLKKHVEQKTPIREIPYQPIEPEAAIDAKVVAFESIQVSVVSELSGMVSATFTEVQAFLRIDDKV</sequence>
<accession>A0ACB9DEC2</accession>
<comment type="caution">
    <text evidence="1">The sequence shown here is derived from an EMBL/GenBank/DDBJ whole genome shotgun (WGS) entry which is preliminary data.</text>
</comment>
<reference evidence="1 2" key="2">
    <citation type="journal article" date="2022" name="Mol. Ecol. Resour.">
        <title>The genomes of chicory, endive, great burdock and yacon provide insights into Asteraceae paleo-polyploidization history and plant inulin production.</title>
        <authorList>
            <person name="Fan W."/>
            <person name="Wang S."/>
            <person name="Wang H."/>
            <person name="Wang A."/>
            <person name="Jiang F."/>
            <person name="Liu H."/>
            <person name="Zhao H."/>
            <person name="Xu D."/>
            <person name="Zhang Y."/>
        </authorList>
    </citation>
    <scope>NUCLEOTIDE SEQUENCE [LARGE SCALE GENOMIC DNA]</scope>
    <source>
        <strain evidence="2">cv. Yunnan</strain>
        <tissue evidence="1">Leaves</tissue>
    </source>
</reference>
<dbReference type="EMBL" id="CM042036">
    <property type="protein sequence ID" value="KAI3744870.1"/>
    <property type="molecule type" value="Genomic_DNA"/>
</dbReference>
<dbReference type="Proteomes" id="UP001056120">
    <property type="component" value="Linkage Group LG19"/>
</dbReference>
<proteinExistence type="predicted"/>
<organism evidence="1 2">
    <name type="scientific">Smallanthus sonchifolius</name>
    <dbReference type="NCBI Taxonomy" id="185202"/>
    <lineage>
        <taxon>Eukaryota</taxon>
        <taxon>Viridiplantae</taxon>
        <taxon>Streptophyta</taxon>
        <taxon>Embryophyta</taxon>
        <taxon>Tracheophyta</taxon>
        <taxon>Spermatophyta</taxon>
        <taxon>Magnoliopsida</taxon>
        <taxon>eudicotyledons</taxon>
        <taxon>Gunneridae</taxon>
        <taxon>Pentapetalae</taxon>
        <taxon>asterids</taxon>
        <taxon>campanulids</taxon>
        <taxon>Asterales</taxon>
        <taxon>Asteraceae</taxon>
        <taxon>Asteroideae</taxon>
        <taxon>Heliantheae alliance</taxon>
        <taxon>Millerieae</taxon>
        <taxon>Smallanthus</taxon>
    </lineage>
</organism>
<gene>
    <name evidence="1" type="ORF">L1987_57966</name>
</gene>
<reference evidence="2" key="1">
    <citation type="journal article" date="2022" name="Mol. Ecol. Resour.">
        <title>The genomes of chicory, endive, great burdock and yacon provide insights into Asteraceae palaeo-polyploidization history and plant inulin production.</title>
        <authorList>
            <person name="Fan W."/>
            <person name="Wang S."/>
            <person name="Wang H."/>
            <person name="Wang A."/>
            <person name="Jiang F."/>
            <person name="Liu H."/>
            <person name="Zhao H."/>
            <person name="Xu D."/>
            <person name="Zhang Y."/>
        </authorList>
    </citation>
    <scope>NUCLEOTIDE SEQUENCE [LARGE SCALE GENOMIC DNA]</scope>
    <source>
        <strain evidence="2">cv. Yunnan</strain>
    </source>
</reference>
<evidence type="ECO:0000313" key="1">
    <source>
        <dbReference type="EMBL" id="KAI3744870.1"/>
    </source>
</evidence>
<evidence type="ECO:0000313" key="2">
    <source>
        <dbReference type="Proteomes" id="UP001056120"/>
    </source>
</evidence>
<keyword evidence="2" id="KW-1185">Reference proteome</keyword>
<name>A0ACB9DEC2_9ASTR</name>